<geneLocation type="mitochondrion" evidence="1"/>
<name>A0A117NH75_PICGL</name>
<keyword evidence="1" id="KW-0496">Mitochondrion</keyword>
<proteinExistence type="predicted"/>
<sequence>MGRSKLLLSLSRVWGAPPPRLLLHPFLPTPLRSTLDKDGLLPSFFVHLSFFRSFVQLPTSCDLSRARHSPYSNPSFSPPCPSTLFSIIMRRN</sequence>
<comment type="caution">
    <text evidence="1">The sequence shown here is derived from an EMBL/GenBank/DDBJ whole genome shotgun (WGS) entry which is preliminary data.</text>
</comment>
<dbReference type="EMBL" id="LKAM01000006">
    <property type="protein sequence ID" value="KUM47868.1"/>
    <property type="molecule type" value="Genomic_DNA"/>
</dbReference>
<protein>
    <submittedName>
        <fullName evidence="1">Uncharacterized protein</fullName>
    </submittedName>
</protein>
<organism evidence="1">
    <name type="scientific">Picea glauca</name>
    <name type="common">White spruce</name>
    <name type="synonym">Pinus glauca</name>
    <dbReference type="NCBI Taxonomy" id="3330"/>
    <lineage>
        <taxon>Eukaryota</taxon>
        <taxon>Viridiplantae</taxon>
        <taxon>Streptophyta</taxon>
        <taxon>Embryophyta</taxon>
        <taxon>Tracheophyta</taxon>
        <taxon>Spermatophyta</taxon>
        <taxon>Pinopsida</taxon>
        <taxon>Pinidae</taxon>
        <taxon>Conifers I</taxon>
        <taxon>Pinales</taxon>
        <taxon>Pinaceae</taxon>
        <taxon>Picea</taxon>
    </lineage>
</organism>
<accession>A0A117NH75</accession>
<gene>
    <name evidence="1" type="ORF">ABT39_MTgene4862</name>
</gene>
<dbReference type="AlphaFoldDB" id="A0A117NH75"/>
<evidence type="ECO:0000313" key="1">
    <source>
        <dbReference type="EMBL" id="KUM47868.1"/>
    </source>
</evidence>
<reference evidence="1" key="1">
    <citation type="journal article" date="2015" name="Genome Biol. Evol.">
        <title>Organellar Genomes of White Spruce (Picea glauca): Assembly and Annotation.</title>
        <authorList>
            <person name="Jackman S.D."/>
            <person name="Warren R.L."/>
            <person name="Gibb E.A."/>
            <person name="Vandervalk B.P."/>
            <person name="Mohamadi H."/>
            <person name="Chu J."/>
            <person name="Raymond A."/>
            <person name="Pleasance S."/>
            <person name="Coope R."/>
            <person name="Wildung M.R."/>
            <person name="Ritland C.E."/>
            <person name="Bousquet J."/>
            <person name="Jones S.J."/>
            <person name="Bohlmann J."/>
            <person name="Birol I."/>
        </authorList>
    </citation>
    <scope>NUCLEOTIDE SEQUENCE [LARGE SCALE GENOMIC DNA]</scope>
    <source>
        <tissue evidence="1">Flushing bud</tissue>
    </source>
</reference>